<keyword evidence="1 6" id="KW-0963">Cytoplasm</keyword>
<evidence type="ECO:0000256" key="2">
    <source>
        <dbReference type="ARBA" id="ARBA00022552"/>
    </source>
</evidence>
<dbReference type="OrthoDB" id="9816072at2"/>
<accession>A0A3S0KPP5</accession>
<feature type="domain" description="Methyltransferase small" evidence="7">
    <location>
        <begin position="172"/>
        <end position="338"/>
    </location>
</feature>
<dbReference type="InterPro" id="IPR023543">
    <property type="entry name" value="rRNA_ssu_MeTfrase_C"/>
</dbReference>
<dbReference type="Pfam" id="PF08468">
    <property type="entry name" value="MTS_N"/>
    <property type="match status" value="1"/>
</dbReference>
<comment type="similarity">
    <text evidence="6">Belongs to the methyltransferase superfamily. RsmC family.</text>
</comment>
<dbReference type="PANTHER" id="PTHR47816:SF4">
    <property type="entry name" value="RIBOSOMAL RNA SMALL SUBUNIT METHYLTRANSFERASE C"/>
    <property type="match status" value="1"/>
</dbReference>
<evidence type="ECO:0000256" key="1">
    <source>
        <dbReference type="ARBA" id="ARBA00022490"/>
    </source>
</evidence>
<comment type="caution">
    <text evidence="9">The sequence shown here is derived from an EMBL/GenBank/DDBJ whole genome shotgun (WGS) entry which is preliminary data.</text>
</comment>
<reference evidence="9 10" key="1">
    <citation type="submission" date="2018-12" db="EMBL/GenBank/DDBJ databases">
        <authorList>
            <person name="Yu L."/>
        </authorList>
    </citation>
    <scope>NUCLEOTIDE SEQUENCE [LARGE SCALE GENOMIC DNA]</scope>
    <source>
        <strain evidence="9 10">HAW-EB5</strain>
    </source>
</reference>
<protein>
    <recommendedName>
        <fullName evidence="6">Ribosomal RNA small subunit methyltransferase C</fullName>
        <ecNumber evidence="6">2.1.1.172</ecNumber>
    </recommendedName>
    <alternativeName>
        <fullName evidence="6">16S rRNA m2G1207 methyltransferase</fullName>
    </alternativeName>
    <alternativeName>
        <fullName evidence="6">rRNA (guanine-N(2)-)-methyltransferase RsmC</fullName>
    </alternativeName>
</protein>
<comment type="catalytic activity">
    <reaction evidence="6">
        <text>guanosine(1207) in 16S rRNA + S-adenosyl-L-methionine = N(2)-methylguanosine(1207) in 16S rRNA + S-adenosyl-L-homocysteine + H(+)</text>
        <dbReference type="Rhea" id="RHEA:42736"/>
        <dbReference type="Rhea" id="RHEA-COMP:10213"/>
        <dbReference type="Rhea" id="RHEA-COMP:10214"/>
        <dbReference type="ChEBI" id="CHEBI:15378"/>
        <dbReference type="ChEBI" id="CHEBI:57856"/>
        <dbReference type="ChEBI" id="CHEBI:59789"/>
        <dbReference type="ChEBI" id="CHEBI:74269"/>
        <dbReference type="ChEBI" id="CHEBI:74481"/>
        <dbReference type="EC" id="2.1.1.172"/>
    </reaction>
</comment>
<keyword evidence="3 6" id="KW-0489">Methyltransferase</keyword>
<evidence type="ECO:0000259" key="8">
    <source>
        <dbReference type="Pfam" id="PF08468"/>
    </source>
</evidence>
<dbReference type="InterPro" id="IPR029063">
    <property type="entry name" value="SAM-dependent_MTases_sf"/>
</dbReference>
<sequence>MLTNPSQLILRNSDLFTDQNVLVLNYEGDLLPKQLLETAQKVTALSLDYHHHLIMSPYAEPNLALHFGHMLPDEELFDTVIIYYPKAKPLASYLLNLAGVHLKHNGQLLVVGENKGGIRSIVKQVPDYFDNPFKQDSARHCLLYVSQLIEKAPQINLSDWVRNYQLETPQGEITICNLVGVFSEKRLDEGTKLLLSHLPNLSGRVLDFGCGAGVIAAALLKAQPELKIECVDINAMAIESCKLTLAANNFTAVTYPSDGLTQTKGLFNGIISNPPFHDGLRSTTDIAKNFVKDSVQKLEKGGVWHIVANRHLPYSDSISTHFKQVNVSAQNNKYKVYSNKISN</sequence>
<dbReference type="InterPro" id="IPR007848">
    <property type="entry name" value="Small_mtfrase_dom"/>
</dbReference>
<proteinExistence type="inferred from homology"/>
<dbReference type="AlphaFoldDB" id="A0A3S0KPP5"/>
<dbReference type="Gene3D" id="3.40.50.150">
    <property type="entry name" value="Vaccinia Virus protein VP39"/>
    <property type="match status" value="2"/>
</dbReference>
<dbReference type="PANTHER" id="PTHR47816">
    <property type="entry name" value="RIBOSOMAL RNA SMALL SUBUNIT METHYLTRANSFERASE C"/>
    <property type="match status" value="1"/>
</dbReference>
<dbReference type="GO" id="GO:0005737">
    <property type="term" value="C:cytoplasm"/>
    <property type="evidence" value="ECO:0007669"/>
    <property type="project" value="UniProtKB-SubCell"/>
</dbReference>
<dbReference type="Pfam" id="PF05175">
    <property type="entry name" value="MTS"/>
    <property type="match status" value="1"/>
</dbReference>
<keyword evidence="10" id="KW-1185">Reference proteome</keyword>
<gene>
    <name evidence="6" type="primary">rsmC</name>
    <name evidence="9" type="ORF">EKG39_13035</name>
</gene>
<dbReference type="InterPro" id="IPR013675">
    <property type="entry name" value="Mtase_sm_N"/>
</dbReference>
<name>A0A3S0KPP5_9GAMM</name>
<evidence type="ECO:0000313" key="9">
    <source>
        <dbReference type="EMBL" id="RTR31634.1"/>
    </source>
</evidence>
<keyword evidence="2 6" id="KW-0698">rRNA processing</keyword>
<organism evidence="9 10">
    <name type="scientific">Shewanella atlantica</name>
    <dbReference type="NCBI Taxonomy" id="271099"/>
    <lineage>
        <taxon>Bacteria</taxon>
        <taxon>Pseudomonadati</taxon>
        <taxon>Pseudomonadota</taxon>
        <taxon>Gammaproteobacteria</taxon>
        <taxon>Alteromonadales</taxon>
        <taxon>Shewanellaceae</taxon>
        <taxon>Shewanella</taxon>
    </lineage>
</organism>
<dbReference type="InterPro" id="IPR046977">
    <property type="entry name" value="RsmC/RlmG"/>
</dbReference>
<comment type="subunit">
    <text evidence="6">Monomer.</text>
</comment>
<dbReference type="RefSeq" id="WP_126506185.1">
    <property type="nucleotide sequence ID" value="NZ_RXNV01000005.1"/>
</dbReference>
<evidence type="ECO:0000313" key="10">
    <source>
        <dbReference type="Proteomes" id="UP000282060"/>
    </source>
</evidence>
<dbReference type="Proteomes" id="UP000282060">
    <property type="component" value="Unassembled WGS sequence"/>
</dbReference>
<keyword evidence="4 6" id="KW-0808">Transferase</keyword>
<evidence type="ECO:0000256" key="4">
    <source>
        <dbReference type="ARBA" id="ARBA00022679"/>
    </source>
</evidence>
<dbReference type="SUPFAM" id="SSF53335">
    <property type="entry name" value="S-adenosyl-L-methionine-dependent methyltransferases"/>
    <property type="match status" value="1"/>
</dbReference>
<dbReference type="HAMAP" id="MF_01862">
    <property type="entry name" value="16SrRNA_methyltr_C"/>
    <property type="match status" value="1"/>
</dbReference>
<evidence type="ECO:0000256" key="6">
    <source>
        <dbReference type="HAMAP-Rule" id="MF_01862"/>
    </source>
</evidence>
<dbReference type="EMBL" id="RXNV01000005">
    <property type="protein sequence ID" value="RTR31634.1"/>
    <property type="molecule type" value="Genomic_DNA"/>
</dbReference>
<dbReference type="GO" id="GO:0052914">
    <property type="term" value="F:16S rRNA (guanine(1207)-N(2))-methyltransferase activity"/>
    <property type="evidence" value="ECO:0007669"/>
    <property type="project" value="UniProtKB-EC"/>
</dbReference>
<dbReference type="EC" id="2.1.1.172" evidence="6"/>
<dbReference type="CDD" id="cd02440">
    <property type="entry name" value="AdoMet_MTases"/>
    <property type="match status" value="1"/>
</dbReference>
<evidence type="ECO:0000256" key="3">
    <source>
        <dbReference type="ARBA" id="ARBA00022603"/>
    </source>
</evidence>
<keyword evidence="5 6" id="KW-0949">S-adenosyl-L-methionine</keyword>
<evidence type="ECO:0000256" key="5">
    <source>
        <dbReference type="ARBA" id="ARBA00022691"/>
    </source>
</evidence>
<comment type="function">
    <text evidence="6">Specifically methylates the guanine in position 1207 of 16S rRNA in the 30S particle.</text>
</comment>
<feature type="domain" description="Methyltransferase small N-terminal" evidence="8">
    <location>
        <begin position="6"/>
        <end position="164"/>
    </location>
</feature>
<comment type="subcellular location">
    <subcellularLocation>
        <location evidence="6">Cytoplasm</location>
    </subcellularLocation>
</comment>
<evidence type="ECO:0000259" key="7">
    <source>
        <dbReference type="Pfam" id="PF05175"/>
    </source>
</evidence>